<evidence type="ECO:0000313" key="9">
    <source>
        <dbReference type="Proteomes" id="UP000564885"/>
    </source>
</evidence>
<name>A0A849I4B2_9HYPH</name>
<dbReference type="EMBL" id="JABEPP010000001">
    <property type="protein sequence ID" value="NNM71219.1"/>
    <property type="molecule type" value="Genomic_DNA"/>
</dbReference>
<evidence type="ECO:0000259" key="7">
    <source>
        <dbReference type="Pfam" id="PF00892"/>
    </source>
</evidence>
<dbReference type="PANTHER" id="PTHR32322:SF2">
    <property type="entry name" value="EAMA DOMAIN-CONTAINING PROTEIN"/>
    <property type="match status" value="1"/>
</dbReference>
<comment type="caution">
    <text evidence="8">The sequence shown here is derived from an EMBL/GenBank/DDBJ whole genome shotgun (WGS) entry which is preliminary data.</text>
</comment>
<feature type="transmembrane region" description="Helical" evidence="6">
    <location>
        <begin position="12"/>
        <end position="31"/>
    </location>
</feature>
<feature type="transmembrane region" description="Helical" evidence="6">
    <location>
        <begin position="43"/>
        <end position="64"/>
    </location>
</feature>
<proteinExistence type="inferred from homology"/>
<gene>
    <name evidence="8" type="ORF">HJG44_02275</name>
</gene>
<feature type="transmembrane region" description="Helical" evidence="6">
    <location>
        <begin position="259"/>
        <end position="278"/>
    </location>
</feature>
<dbReference type="GO" id="GO:0016020">
    <property type="term" value="C:membrane"/>
    <property type="evidence" value="ECO:0007669"/>
    <property type="project" value="UniProtKB-SubCell"/>
</dbReference>
<keyword evidence="9" id="KW-1185">Reference proteome</keyword>
<feature type="transmembrane region" description="Helical" evidence="6">
    <location>
        <begin position="76"/>
        <end position="96"/>
    </location>
</feature>
<evidence type="ECO:0000256" key="1">
    <source>
        <dbReference type="ARBA" id="ARBA00004141"/>
    </source>
</evidence>
<sequence>MNAIEGRPGTAQLLRFLAFLAMAIVWGLTWISAKWATDAAPPVFVAGIRLVLASLFFGAWCLLARVRLATGQASRLVVASLLVNTGCYSFLFWGVAHSPTGLAAIVNLSLIPVLSMLVGALYGEETISARRIAAVALGAVGLVLLFSTRTGDAAREGTQVGLGLAAVVVATLSYAWGAIVSKPLVREMPPVAVAFWQTLIGGISLLAISLAAERVGAGALAALFSGRGLAGLGFLVLGGSLVGFSVYLWLLREWGAFRAGLYAFVSPVIAVAVGVIWAGESFGLWEGVGMAIMLAATALVVQPDKVSAS</sequence>
<keyword evidence="3 6" id="KW-0812">Transmembrane</keyword>
<accession>A0A849I4B2</accession>
<dbReference type="InterPro" id="IPR037185">
    <property type="entry name" value="EmrE-like"/>
</dbReference>
<dbReference type="PANTHER" id="PTHR32322">
    <property type="entry name" value="INNER MEMBRANE TRANSPORTER"/>
    <property type="match status" value="1"/>
</dbReference>
<evidence type="ECO:0000256" key="3">
    <source>
        <dbReference type="ARBA" id="ARBA00022692"/>
    </source>
</evidence>
<evidence type="ECO:0000256" key="2">
    <source>
        <dbReference type="ARBA" id="ARBA00007362"/>
    </source>
</evidence>
<feature type="domain" description="EamA" evidence="7">
    <location>
        <begin position="17"/>
        <end position="146"/>
    </location>
</feature>
<protein>
    <submittedName>
        <fullName evidence="8">EamA family transporter</fullName>
    </submittedName>
</protein>
<evidence type="ECO:0000256" key="4">
    <source>
        <dbReference type="ARBA" id="ARBA00022989"/>
    </source>
</evidence>
<comment type="similarity">
    <text evidence="2">Belongs to the EamA transporter family.</text>
</comment>
<dbReference type="InterPro" id="IPR050638">
    <property type="entry name" value="AA-Vitamin_Transporters"/>
</dbReference>
<feature type="transmembrane region" description="Helical" evidence="6">
    <location>
        <begin position="160"/>
        <end position="179"/>
    </location>
</feature>
<dbReference type="AlphaFoldDB" id="A0A849I4B2"/>
<evidence type="ECO:0000256" key="5">
    <source>
        <dbReference type="ARBA" id="ARBA00023136"/>
    </source>
</evidence>
<feature type="domain" description="EamA" evidence="7">
    <location>
        <begin position="162"/>
        <end position="301"/>
    </location>
</feature>
<evidence type="ECO:0000256" key="6">
    <source>
        <dbReference type="SAM" id="Phobius"/>
    </source>
</evidence>
<dbReference type="SUPFAM" id="SSF103481">
    <property type="entry name" value="Multidrug resistance efflux transporter EmrE"/>
    <property type="match status" value="2"/>
</dbReference>
<comment type="subcellular location">
    <subcellularLocation>
        <location evidence="1">Membrane</location>
        <topology evidence="1">Multi-pass membrane protein</topology>
    </subcellularLocation>
</comment>
<feature type="transmembrane region" description="Helical" evidence="6">
    <location>
        <begin position="129"/>
        <end position="148"/>
    </location>
</feature>
<dbReference type="InterPro" id="IPR000620">
    <property type="entry name" value="EamA_dom"/>
</dbReference>
<feature type="transmembrane region" description="Helical" evidence="6">
    <location>
        <begin position="191"/>
        <end position="212"/>
    </location>
</feature>
<evidence type="ECO:0000313" key="8">
    <source>
        <dbReference type="EMBL" id="NNM71219.1"/>
    </source>
</evidence>
<feature type="transmembrane region" description="Helical" evidence="6">
    <location>
        <begin position="232"/>
        <end position="250"/>
    </location>
</feature>
<keyword evidence="4 6" id="KW-1133">Transmembrane helix</keyword>
<keyword evidence="5 6" id="KW-0472">Membrane</keyword>
<feature type="transmembrane region" description="Helical" evidence="6">
    <location>
        <begin position="102"/>
        <end position="122"/>
    </location>
</feature>
<feature type="transmembrane region" description="Helical" evidence="6">
    <location>
        <begin position="284"/>
        <end position="301"/>
    </location>
</feature>
<dbReference type="Pfam" id="PF00892">
    <property type="entry name" value="EamA"/>
    <property type="match status" value="2"/>
</dbReference>
<organism evidence="8 9">
    <name type="scientific">Enterovirga aerilata</name>
    <dbReference type="NCBI Taxonomy" id="2730920"/>
    <lineage>
        <taxon>Bacteria</taxon>
        <taxon>Pseudomonadati</taxon>
        <taxon>Pseudomonadota</taxon>
        <taxon>Alphaproteobacteria</taxon>
        <taxon>Hyphomicrobiales</taxon>
        <taxon>Methylobacteriaceae</taxon>
        <taxon>Enterovirga</taxon>
    </lineage>
</organism>
<reference evidence="8 9" key="1">
    <citation type="submission" date="2020-04" db="EMBL/GenBank/DDBJ databases">
        <title>Enterovirga sp. isolate from soil.</title>
        <authorList>
            <person name="Chea S."/>
            <person name="Kim D.-U."/>
        </authorList>
    </citation>
    <scope>NUCLEOTIDE SEQUENCE [LARGE SCALE GENOMIC DNA]</scope>
    <source>
        <strain evidence="8 9">DB1703</strain>
    </source>
</reference>
<dbReference type="Proteomes" id="UP000564885">
    <property type="component" value="Unassembled WGS sequence"/>
</dbReference>